<dbReference type="OrthoDB" id="1263307at2759"/>
<sequence length="169" mass="19249">MPRISTLTSLPRYAGTYRVCTIINNRHYLILLPLKRRAQHLSQLSFWRPGSPIEVQVNLELSKDSTSSTLSPKFIFHPSQIIMNPTVVIAPGAWPLLEFFQPLMQALESRHYPAVCKIPSSYPTETETLQPMNPDCKHLCKEVLKPLVYEGKDVVLLMHSYGGVYLKNN</sequence>
<dbReference type="PANTHER" id="PTHR37017:SF13">
    <property type="entry name" value="AB HYDROLASE-1 DOMAIN-CONTAINING PROTEIN"/>
    <property type="match status" value="1"/>
</dbReference>
<name>A0A8H2VRT5_9HELO</name>
<dbReference type="EMBL" id="CAJHIA010000010">
    <property type="protein sequence ID" value="CAD6443489.1"/>
    <property type="molecule type" value="Genomic_DNA"/>
</dbReference>
<protein>
    <submittedName>
        <fullName evidence="1">81fc2c35-07fc-4693-8db4-e834243a5a3d</fullName>
    </submittedName>
</protein>
<dbReference type="Proteomes" id="UP000624404">
    <property type="component" value="Unassembled WGS sequence"/>
</dbReference>
<proteinExistence type="predicted"/>
<dbReference type="InterPro" id="IPR052897">
    <property type="entry name" value="Sec-Metab_Biosynth_Hydrolase"/>
</dbReference>
<accession>A0A8H2VRT5</accession>
<reference evidence="1" key="1">
    <citation type="submission" date="2020-10" db="EMBL/GenBank/DDBJ databases">
        <authorList>
            <person name="Kusch S."/>
        </authorList>
    </citation>
    <scope>NUCLEOTIDE SEQUENCE</scope>
    <source>
        <strain evidence="1">SwB9</strain>
    </source>
</reference>
<dbReference type="AlphaFoldDB" id="A0A8H2VRT5"/>
<keyword evidence="2" id="KW-1185">Reference proteome</keyword>
<evidence type="ECO:0000313" key="2">
    <source>
        <dbReference type="Proteomes" id="UP000624404"/>
    </source>
</evidence>
<comment type="caution">
    <text evidence="1">The sequence shown here is derived from an EMBL/GenBank/DDBJ whole genome shotgun (WGS) entry which is preliminary data.</text>
</comment>
<dbReference type="PANTHER" id="PTHR37017">
    <property type="entry name" value="AB HYDROLASE-1 DOMAIN-CONTAINING PROTEIN-RELATED"/>
    <property type="match status" value="1"/>
</dbReference>
<gene>
    <name evidence="1" type="ORF">SCLTRI_LOCUS3281</name>
</gene>
<organism evidence="1 2">
    <name type="scientific">Sclerotinia trifoliorum</name>
    <dbReference type="NCBI Taxonomy" id="28548"/>
    <lineage>
        <taxon>Eukaryota</taxon>
        <taxon>Fungi</taxon>
        <taxon>Dikarya</taxon>
        <taxon>Ascomycota</taxon>
        <taxon>Pezizomycotina</taxon>
        <taxon>Leotiomycetes</taxon>
        <taxon>Helotiales</taxon>
        <taxon>Sclerotiniaceae</taxon>
        <taxon>Sclerotinia</taxon>
    </lineage>
</organism>
<evidence type="ECO:0000313" key="1">
    <source>
        <dbReference type="EMBL" id="CAD6443489.1"/>
    </source>
</evidence>